<feature type="domain" description="TonB-dependent receptor plug" evidence="19">
    <location>
        <begin position="70"/>
        <end position="170"/>
    </location>
</feature>
<feature type="region of interest" description="Disordered" evidence="16">
    <location>
        <begin position="537"/>
        <end position="556"/>
    </location>
</feature>
<dbReference type="SUPFAM" id="SSF56935">
    <property type="entry name" value="Porins"/>
    <property type="match status" value="1"/>
</dbReference>
<evidence type="ECO:0000256" key="17">
    <source>
        <dbReference type="SAM" id="SignalP"/>
    </source>
</evidence>
<keyword evidence="12 20" id="KW-0675">Receptor</keyword>
<dbReference type="GO" id="GO:0015344">
    <property type="term" value="F:siderophore uptake transmembrane transporter activity"/>
    <property type="evidence" value="ECO:0007669"/>
    <property type="project" value="TreeGrafter"/>
</dbReference>
<dbReference type="PROSITE" id="PS52016">
    <property type="entry name" value="TONB_DEPENDENT_REC_3"/>
    <property type="match status" value="1"/>
</dbReference>
<evidence type="ECO:0000256" key="3">
    <source>
        <dbReference type="ARBA" id="ARBA00022448"/>
    </source>
</evidence>
<dbReference type="CDD" id="cd01347">
    <property type="entry name" value="ligand_gated_channel"/>
    <property type="match status" value="1"/>
</dbReference>
<keyword evidence="10 15" id="KW-0798">TonB box</keyword>
<gene>
    <name evidence="20" type="ORF">SAMN05216204_11326</name>
</gene>
<dbReference type="InterPro" id="IPR000531">
    <property type="entry name" value="Beta-barrel_TonB"/>
</dbReference>
<dbReference type="GO" id="GO:0038023">
    <property type="term" value="F:signaling receptor activity"/>
    <property type="evidence" value="ECO:0007669"/>
    <property type="project" value="InterPro"/>
</dbReference>
<feature type="signal peptide" evidence="17">
    <location>
        <begin position="1"/>
        <end position="30"/>
    </location>
</feature>
<evidence type="ECO:0000256" key="14">
    <source>
        <dbReference type="PROSITE-ProRule" id="PRU01360"/>
    </source>
</evidence>
<evidence type="ECO:0000256" key="2">
    <source>
        <dbReference type="ARBA" id="ARBA00009810"/>
    </source>
</evidence>
<name>A0A1I1ND57_9BURK</name>
<evidence type="ECO:0000313" key="20">
    <source>
        <dbReference type="EMBL" id="SFC95296.1"/>
    </source>
</evidence>
<dbReference type="EMBL" id="FOLD01000013">
    <property type="protein sequence ID" value="SFC95296.1"/>
    <property type="molecule type" value="Genomic_DNA"/>
</dbReference>
<evidence type="ECO:0000256" key="9">
    <source>
        <dbReference type="ARBA" id="ARBA00023065"/>
    </source>
</evidence>
<feature type="compositionally biased region" description="Polar residues" evidence="16">
    <location>
        <begin position="539"/>
        <end position="556"/>
    </location>
</feature>
<keyword evidence="11 14" id="KW-0472">Membrane</keyword>
<dbReference type="Gene3D" id="2.40.170.20">
    <property type="entry name" value="TonB-dependent receptor, beta-barrel domain"/>
    <property type="match status" value="1"/>
</dbReference>
<dbReference type="InterPro" id="IPR010105">
    <property type="entry name" value="TonB_sidphr_rcpt"/>
</dbReference>
<keyword evidence="6 14" id="KW-0812">Transmembrane</keyword>
<dbReference type="Gene3D" id="2.170.130.10">
    <property type="entry name" value="TonB-dependent receptor, plug domain"/>
    <property type="match status" value="1"/>
</dbReference>
<keyword evidence="7 17" id="KW-0732">Signal</keyword>
<dbReference type="GO" id="GO:0015891">
    <property type="term" value="P:siderophore transport"/>
    <property type="evidence" value="ECO:0007669"/>
    <property type="project" value="InterPro"/>
</dbReference>
<dbReference type="InterPro" id="IPR037066">
    <property type="entry name" value="Plug_dom_sf"/>
</dbReference>
<feature type="chain" id="PRO_5011635224" evidence="17">
    <location>
        <begin position="31"/>
        <end position="751"/>
    </location>
</feature>
<keyword evidence="3 14" id="KW-0813">Transport</keyword>
<evidence type="ECO:0000256" key="11">
    <source>
        <dbReference type="ARBA" id="ARBA00023136"/>
    </source>
</evidence>
<dbReference type="InterPro" id="IPR039426">
    <property type="entry name" value="TonB-dep_rcpt-like"/>
</dbReference>
<keyword evidence="13 14" id="KW-0998">Cell outer membrane</keyword>
<evidence type="ECO:0000256" key="16">
    <source>
        <dbReference type="SAM" id="MobiDB-lite"/>
    </source>
</evidence>
<evidence type="ECO:0000256" key="7">
    <source>
        <dbReference type="ARBA" id="ARBA00022729"/>
    </source>
</evidence>
<proteinExistence type="inferred from homology"/>
<dbReference type="NCBIfam" id="NF007349">
    <property type="entry name" value="PRK09840.1"/>
    <property type="match status" value="1"/>
</dbReference>
<dbReference type="Proteomes" id="UP000198639">
    <property type="component" value="Unassembled WGS sequence"/>
</dbReference>
<evidence type="ECO:0000256" key="15">
    <source>
        <dbReference type="RuleBase" id="RU003357"/>
    </source>
</evidence>
<evidence type="ECO:0000259" key="18">
    <source>
        <dbReference type="Pfam" id="PF00593"/>
    </source>
</evidence>
<dbReference type="PANTHER" id="PTHR32552">
    <property type="entry name" value="FERRICHROME IRON RECEPTOR-RELATED"/>
    <property type="match status" value="1"/>
</dbReference>
<keyword evidence="4 14" id="KW-1134">Transmembrane beta strand</keyword>
<evidence type="ECO:0000256" key="10">
    <source>
        <dbReference type="ARBA" id="ARBA00023077"/>
    </source>
</evidence>
<evidence type="ECO:0000256" key="1">
    <source>
        <dbReference type="ARBA" id="ARBA00004571"/>
    </source>
</evidence>
<dbReference type="PANTHER" id="PTHR32552:SF89">
    <property type="entry name" value="CATECHOLATE SIDEROPHORE RECEPTOR FIU"/>
    <property type="match status" value="1"/>
</dbReference>
<dbReference type="NCBIfam" id="TIGR01783">
    <property type="entry name" value="TonB-siderophor"/>
    <property type="match status" value="1"/>
</dbReference>
<dbReference type="GO" id="GO:0009279">
    <property type="term" value="C:cell outer membrane"/>
    <property type="evidence" value="ECO:0007669"/>
    <property type="project" value="UniProtKB-SubCell"/>
</dbReference>
<sequence length="751" mass="80574">MKTITSRKHTQSQLMGAALATVLLPFAAHANEVDNAAGDAPPASKVEIVGKAENAFKAEHASSPKYTEKLVDTAQTVQVIKKELFEQQGALTLTEALRNTPGVGAFFLGENGNTNTGDAIFMRGFDTSGSIFVDGARDVGSISRDVFNLEQIDVVKGPAGTDNGRGSPTGSVNLVSKTAHMGQAASAALTGGSASQKRVTGDLNTVLNAERGIALRLNVMAQDAGNPGRDVVNHQRWAVAPSLGFGLNGPTRVHVDYLHVDQDNVPDGGVPTIGLPGYTSPDASRPFLAGAAAVDPKNFYGSNSDYDKIKADMATARIEHAFAPNLRLSNISRYGRTKQDYLLTAWLTSAANFRTPVVADPSTWTVARSTRTVKDQENKILTNQTTLTADFETGALSHTLVTGLEFVNETQVTYGRTGLGTMPAANLYRPNPADPVTGQTMARTGAYNEGEVDTQSLYAFDTIKLGERWIFNGGVRVDRFRGAYNVVALTNNVLVPTRFNVGKTLVNGKASILYKPTKDSSVYAMVASSKQPPGASFAVSGNANSAQNPSYDPQESTTAEIGGKLDLLRQKLALSAALFRTEVKNEVEQDPVDLQWYQTGRKKVQGVELGVTGALASNWLVSAGYLYMDTSVDEGRMITASGENSLTYTPKSSFTLWTAYDVNSSFKIGGGARFSDELKRGTDGAIGTPKYTESYWVFDAMASYRISPNVDLRLNVYNIADEHYVASINKSGYRYTPGAPRSASLTANFRF</sequence>
<evidence type="ECO:0000256" key="6">
    <source>
        <dbReference type="ARBA" id="ARBA00022692"/>
    </source>
</evidence>
<keyword evidence="5" id="KW-0410">Iron transport</keyword>
<evidence type="ECO:0000256" key="13">
    <source>
        <dbReference type="ARBA" id="ARBA00023237"/>
    </source>
</evidence>
<accession>A0A1I1ND57</accession>
<comment type="similarity">
    <text evidence="2 14 15">Belongs to the TonB-dependent receptor family.</text>
</comment>
<protein>
    <submittedName>
        <fullName evidence="20">Catecholate siderophore receptor</fullName>
    </submittedName>
</protein>
<feature type="domain" description="TonB-dependent receptor-like beta-barrel" evidence="18">
    <location>
        <begin position="278"/>
        <end position="719"/>
    </location>
</feature>
<dbReference type="RefSeq" id="WP_091874909.1">
    <property type="nucleotide sequence ID" value="NZ_FOLD01000013.1"/>
</dbReference>
<evidence type="ECO:0000313" key="21">
    <source>
        <dbReference type="Proteomes" id="UP000198639"/>
    </source>
</evidence>
<evidence type="ECO:0000256" key="5">
    <source>
        <dbReference type="ARBA" id="ARBA00022496"/>
    </source>
</evidence>
<dbReference type="FunFam" id="2.170.130.10:FF:000001">
    <property type="entry name" value="Catecholate siderophore TonB-dependent receptor"/>
    <property type="match status" value="1"/>
</dbReference>
<dbReference type="InterPro" id="IPR012910">
    <property type="entry name" value="Plug_dom"/>
</dbReference>
<dbReference type="OrthoDB" id="9790771at2"/>
<evidence type="ECO:0000256" key="8">
    <source>
        <dbReference type="ARBA" id="ARBA00023004"/>
    </source>
</evidence>
<evidence type="ECO:0000256" key="12">
    <source>
        <dbReference type="ARBA" id="ARBA00023170"/>
    </source>
</evidence>
<keyword evidence="21" id="KW-1185">Reference proteome</keyword>
<dbReference type="AlphaFoldDB" id="A0A1I1ND57"/>
<comment type="subcellular location">
    <subcellularLocation>
        <location evidence="1 14">Cell outer membrane</location>
        <topology evidence="1 14">Multi-pass membrane protein</topology>
    </subcellularLocation>
</comment>
<keyword evidence="8" id="KW-0408">Iron</keyword>
<dbReference type="InterPro" id="IPR036942">
    <property type="entry name" value="Beta-barrel_TonB_sf"/>
</dbReference>
<organism evidence="20 21">
    <name type="scientific">Massilia yuzhufengensis</name>
    <dbReference type="NCBI Taxonomy" id="1164594"/>
    <lineage>
        <taxon>Bacteria</taxon>
        <taxon>Pseudomonadati</taxon>
        <taxon>Pseudomonadota</taxon>
        <taxon>Betaproteobacteria</taxon>
        <taxon>Burkholderiales</taxon>
        <taxon>Oxalobacteraceae</taxon>
        <taxon>Telluria group</taxon>
        <taxon>Massilia</taxon>
    </lineage>
</organism>
<reference evidence="21" key="1">
    <citation type="submission" date="2016-10" db="EMBL/GenBank/DDBJ databases">
        <authorList>
            <person name="Varghese N."/>
            <person name="Submissions S."/>
        </authorList>
    </citation>
    <scope>NUCLEOTIDE SEQUENCE [LARGE SCALE GENOMIC DNA]</scope>
    <source>
        <strain evidence="21">CGMCC 1.12041</strain>
    </source>
</reference>
<dbReference type="Pfam" id="PF00593">
    <property type="entry name" value="TonB_dep_Rec_b-barrel"/>
    <property type="match status" value="1"/>
</dbReference>
<dbReference type="Pfam" id="PF07715">
    <property type="entry name" value="Plug"/>
    <property type="match status" value="1"/>
</dbReference>
<evidence type="ECO:0000259" key="19">
    <source>
        <dbReference type="Pfam" id="PF07715"/>
    </source>
</evidence>
<keyword evidence="9" id="KW-0406">Ion transport</keyword>
<evidence type="ECO:0000256" key="4">
    <source>
        <dbReference type="ARBA" id="ARBA00022452"/>
    </source>
</evidence>
<dbReference type="STRING" id="1164594.SAMN05216204_11326"/>